<feature type="domain" description="Tyr recombinase" evidence="10">
    <location>
        <begin position="117"/>
        <end position="305"/>
    </location>
</feature>
<dbReference type="CDD" id="cd00397">
    <property type="entry name" value="DNA_BRE_C"/>
    <property type="match status" value="1"/>
</dbReference>
<dbReference type="GO" id="GO:0006310">
    <property type="term" value="P:DNA recombination"/>
    <property type="evidence" value="ECO:0007669"/>
    <property type="project" value="UniProtKB-KW"/>
</dbReference>
<feature type="domain" description="Core-binding (CB)" evidence="11">
    <location>
        <begin position="14"/>
        <end position="96"/>
    </location>
</feature>
<comment type="subcellular location">
    <subcellularLocation>
        <location evidence="1">Cytoplasm</location>
    </subcellularLocation>
</comment>
<dbReference type="InterPro" id="IPR050090">
    <property type="entry name" value="Tyrosine_recombinase_XerCD"/>
</dbReference>
<evidence type="ECO:0000256" key="7">
    <source>
        <dbReference type="ARBA" id="ARBA00023172"/>
    </source>
</evidence>
<evidence type="ECO:0000259" key="11">
    <source>
        <dbReference type="PROSITE" id="PS51900"/>
    </source>
</evidence>
<evidence type="ECO:0000256" key="4">
    <source>
        <dbReference type="ARBA" id="ARBA00022829"/>
    </source>
</evidence>
<keyword evidence="2" id="KW-0963">Cytoplasm</keyword>
<dbReference type="Gene3D" id="1.10.150.130">
    <property type="match status" value="1"/>
</dbReference>
<dbReference type="PROSITE" id="PS51900">
    <property type="entry name" value="CB"/>
    <property type="match status" value="1"/>
</dbReference>
<dbReference type="SUPFAM" id="SSF56349">
    <property type="entry name" value="DNA breaking-rejoining enzymes"/>
    <property type="match status" value="1"/>
</dbReference>
<dbReference type="PANTHER" id="PTHR30349:SF77">
    <property type="entry name" value="TYROSINE RECOMBINASE XERC"/>
    <property type="match status" value="1"/>
</dbReference>
<dbReference type="GO" id="GO:0015074">
    <property type="term" value="P:DNA integration"/>
    <property type="evidence" value="ECO:0007669"/>
    <property type="project" value="UniProtKB-KW"/>
</dbReference>
<dbReference type="InterPro" id="IPR044068">
    <property type="entry name" value="CB"/>
</dbReference>
<dbReference type="Gene3D" id="1.10.443.10">
    <property type="entry name" value="Intergrase catalytic core"/>
    <property type="match status" value="1"/>
</dbReference>
<evidence type="ECO:0000256" key="2">
    <source>
        <dbReference type="ARBA" id="ARBA00022490"/>
    </source>
</evidence>
<evidence type="ECO:0000256" key="6">
    <source>
        <dbReference type="ARBA" id="ARBA00023125"/>
    </source>
</evidence>
<dbReference type="InterPro" id="IPR002104">
    <property type="entry name" value="Integrase_catalytic"/>
</dbReference>
<dbReference type="InterPro" id="IPR011010">
    <property type="entry name" value="DNA_brk_join_enz"/>
</dbReference>
<keyword evidence="5" id="KW-0229">DNA integration</keyword>
<reference evidence="12 13" key="1">
    <citation type="submission" date="2020-08" db="EMBL/GenBank/DDBJ databases">
        <title>Genome sequence of Nocardioides mesophilus KACC 16243T.</title>
        <authorList>
            <person name="Hyun D.-W."/>
            <person name="Bae J.-W."/>
        </authorList>
    </citation>
    <scope>NUCLEOTIDE SEQUENCE [LARGE SCALE GENOMIC DNA]</scope>
    <source>
        <strain evidence="12 13">KACC 16243</strain>
    </source>
</reference>
<proteinExistence type="predicted"/>
<dbReference type="KEGG" id="nmes:H9L09_19665"/>
<gene>
    <name evidence="12" type="ORF">H9L09_19665</name>
</gene>
<dbReference type="InterPro" id="IPR013762">
    <property type="entry name" value="Integrase-like_cat_sf"/>
</dbReference>
<name>A0A7G9RAK9_9ACTN</name>
<dbReference type="PANTHER" id="PTHR30349">
    <property type="entry name" value="PHAGE INTEGRASE-RELATED"/>
    <property type="match status" value="1"/>
</dbReference>
<evidence type="ECO:0000259" key="10">
    <source>
        <dbReference type="PROSITE" id="PS51898"/>
    </source>
</evidence>
<keyword evidence="7" id="KW-0233">DNA recombination</keyword>
<evidence type="ECO:0000313" key="13">
    <source>
        <dbReference type="Proteomes" id="UP000515947"/>
    </source>
</evidence>
<evidence type="ECO:0000256" key="9">
    <source>
        <dbReference type="PROSITE-ProRule" id="PRU01248"/>
    </source>
</evidence>
<keyword evidence="8" id="KW-0131">Cell cycle</keyword>
<dbReference type="GO" id="GO:0005737">
    <property type="term" value="C:cytoplasm"/>
    <property type="evidence" value="ECO:0007669"/>
    <property type="project" value="UniProtKB-SubCell"/>
</dbReference>
<evidence type="ECO:0000256" key="8">
    <source>
        <dbReference type="ARBA" id="ARBA00023306"/>
    </source>
</evidence>
<evidence type="ECO:0000256" key="5">
    <source>
        <dbReference type="ARBA" id="ARBA00022908"/>
    </source>
</evidence>
<dbReference type="GO" id="GO:0007059">
    <property type="term" value="P:chromosome segregation"/>
    <property type="evidence" value="ECO:0007669"/>
    <property type="project" value="UniProtKB-KW"/>
</dbReference>
<keyword evidence="6 9" id="KW-0238">DNA-binding</keyword>
<dbReference type="EMBL" id="CP060713">
    <property type="protein sequence ID" value="QNN52634.1"/>
    <property type="molecule type" value="Genomic_DNA"/>
</dbReference>
<evidence type="ECO:0000256" key="3">
    <source>
        <dbReference type="ARBA" id="ARBA00022618"/>
    </source>
</evidence>
<protein>
    <submittedName>
        <fullName evidence="12">Tyrosine-type recombinase/integrase</fullName>
    </submittedName>
</protein>
<dbReference type="GO" id="GO:0051301">
    <property type="term" value="P:cell division"/>
    <property type="evidence" value="ECO:0007669"/>
    <property type="project" value="UniProtKB-KW"/>
</dbReference>
<sequence length="312" mass="34348">MDQPLTQLTQFTTDDAHELLPQWQLALRAEAKSPGTIDTYTHGVCTYLTWCGLAGEPPLSRATMTAWMSDMLQAGAAPGSARIRQLGVRRFVAWLIVTGHVPIDPFAGIKGPRQTQKLVTPLTDDELRTLIATCTTPSHRADEPLHHRRDEAIIRLMFETGIRIGETIALQVDDVDLDTGRVTIKRGKGGRGRVIPIGPATGAVLRAYLTLRAHHRCADSPELWLGERGTRFGYDGLSRALRRRAQLAGITGFHPHKLRHTAAHRWLAAGGSESGLMAIAGWTRTDMLVRYTRAHASERAADEARRLNLGAI</sequence>
<dbReference type="AlphaFoldDB" id="A0A7G9RAK9"/>
<evidence type="ECO:0000313" key="12">
    <source>
        <dbReference type="EMBL" id="QNN52634.1"/>
    </source>
</evidence>
<dbReference type="InterPro" id="IPR010998">
    <property type="entry name" value="Integrase_recombinase_N"/>
</dbReference>
<dbReference type="GO" id="GO:0003677">
    <property type="term" value="F:DNA binding"/>
    <property type="evidence" value="ECO:0007669"/>
    <property type="project" value="UniProtKB-UniRule"/>
</dbReference>
<keyword evidence="4" id="KW-0159">Chromosome partition</keyword>
<dbReference type="PROSITE" id="PS51898">
    <property type="entry name" value="TYR_RECOMBINASE"/>
    <property type="match status" value="1"/>
</dbReference>
<accession>A0A7G9RAK9</accession>
<keyword evidence="13" id="KW-1185">Reference proteome</keyword>
<dbReference type="Proteomes" id="UP000515947">
    <property type="component" value="Chromosome"/>
</dbReference>
<keyword evidence="3" id="KW-0132">Cell division</keyword>
<organism evidence="12 13">
    <name type="scientific">Nocardioides mesophilus</name>
    <dbReference type="NCBI Taxonomy" id="433659"/>
    <lineage>
        <taxon>Bacteria</taxon>
        <taxon>Bacillati</taxon>
        <taxon>Actinomycetota</taxon>
        <taxon>Actinomycetes</taxon>
        <taxon>Propionibacteriales</taxon>
        <taxon>Nocardioidaceae</taxon>
        <taxon>Nocardioides</taxon>
    </lineage>
</organism>
<dbReference type="Pfam" id="PF00589">
    <property type="entry name" value="Phage_integrase"/>
    <property type="match status" value="1"/>
</dbReference>
<dbReference type="RefSeq" id="WP_187578476.1">
    <property type="nucleotide sequence ID" value="NZ_CP060713.1"/>
</dbReference>
<evidence type="ECO:0000256" key="1">
    <source>
        <dbReference type="ARBA" id="ARBA00004496"/>
    </source>
</evidence>